<dbReference type="Gene3D" id="6.20.120.50">
    <property type="match status" value="1"/>
</dbReference>
<dbReference type="RefSeq" id="WP_072774779.1">
    <property type="nucleotide sequence ID" value="NZ_FRDN01000017.1"/>
</dbReference>
<keyword evidence="2" id="KW-1185">Reference proteome</keyword>
<dbReference type="AlphaFoldDB" id="A0A1M7UU78"/>
<dbReference type="InterPro" id="IPR021377">
    <property type="entry name" value="DUF3006"/>
</dbReference>
<dbReference type="Pfam" id="PF11213">
    <property type="entry name" value="DUF3006"/>
    <property type="match status" value="1"/>
</dbReference>
<dbReference type="EMBL" id="FRDN01000017">
    <property type="protein sequence ID" value="SHN86591.1"/>
    <property type="molecule type" value="Genomic_DNA"/>
</dbReference>
<proteinExistence type="predicted"/>
<name>A0A1M7UU78_9FIRM</name>
<gene>
    <name evidence="1" type="ORF">SAMN02745215_04671</name>
</gene>
<organism evidence="1 2">
    <name type="scientific">Desulfitobacterium chlororespirans DSM 11544</name>
    <dbReference type="NCBI Taxonomy" id="1121395"/>
    <lineage>
        <taxon>Bacteria</taxon>
        <taxon>Bacillati</taxon>
        <taxon>Bacillota</taxon>
        <taxon>Clostridia</taxon>
        <taxon>Eubacteriales</taxon>
        <taxon>Desulfitobacteriaceae</taxon>
        <taxon>Desulfitobacterium</taxon>
    </lineage>
</organism>
<evidence type="ECO:0008006" key="3">
    <source>
        <dbReference type="Google" id="ProtNLM"/>
    </source>
</evidence>
<evidence type="ECO:0000313" key="2">
    <source>
        <dbReference type="Proteomes" id="UP000184010"/>
    </source>
</evidence>
<dbReference type="Proteomes" id="UP000184010">
    <property type="component" value="Unassembled WGS sequence"/>
</dbReference>
<accession>A0A1M7UU78</accession>
<sequence>MYIIDRFEGDYAVIESGDRQTFSLPRILMPTAKEGDVISISVAIDDNETKARQERVKNMMNNFFDE</sequence>
<evidence type="ECO:0000313" key="1">
    <source>
        <dbReference type="EMBL" id="SHN86591.1"/>
    </source>
</evidence>
<dbReference type="STRING" id="1121395.SAMN02745215_04671"/>
<protein>
    <recommendedName>
        <fullName evidence="3">DUF3006 domain-containing protein</fullName>
    </recommendedName>
</protein>
<reference evidence="2" key="1">
    <citation type="submission" date="2016-12" db="EMBL/GenBank/DDBJ databases">
        <authorList>
            <person name="Varghese N."/>
            <person name="Submissions S."/>
        </authorList>
    </citation>
    <scope>NUCLEOTIDE SEQUENCE [LARGE SCALE GENOMIC DNA]</scope>
    <source>
        <strain evidence="2">DSM 11544</strain>
    </source>
</reference>